<accession>A0A7G8LRI9</accession>
<dbReference type="EMBL" id="MT845237">
    <property type="protein sequence ID" value="QNJ59861.1"/>
    <property type="molecule type" value="Genomic_DNA"/>
</dbReference>
<reference evidence="1" key="1">
    <citation type="submission" date="2020-07" db="EMBL/GenBank/DDBJ databases">
        <title>DNA virome of the Small Aral Sea.</title>
        <authorList>
            <person name="Alexyuk M.S."/>
            <person name="Bogoyavlenskiy A.P."/>
            <person name="Alexyuk P.G."/>
            <person name="Berezin V.E."/>
        </authorList>
    </citation>
    <scope>NUCLEOTIDE SEQUENCE</scope>
</reference>
<organism evidence="1">
    <name type="scientific">Bacteriophage sp</name>
    <dbReference type="NCBI Taxonomy" id="38018"/>
    <lineage>
        <taxon>Viruses</taxon>
    </lineage>
</organism>
<proteinExistence type="predicted"/>
<name>A0A7G8LRI9_9VIRU</name>
<evidence type="ECO:0000313" key="1">
    <source>
        <dbReference type="EMBL" id="QNJ59861.1"/>
    </source>
</evidence>
<sequence>MDFLSHPAFWIVVAAASELIALSPLKSNSVVQLVFQILPAVKAKKH</sequence>
<protein>
    <submittedName>
        <fullName evidence="1">Uncharacterized protein</fullName>
    </submittedName>
</protein>